<keyword evidence="2" id="KW-1185">Reference proteome</keyword>
<dbReference type="OrthoDB" id="36545at10239"/>
<gene>
    <name evidence="1" type="ORF">Eldridge_0230</name>
</gene>
<reference evidence="1 2" key="1">
    <citation type="journal article" date="2016" name="Genome Announc.">
        <title>Complete Genome Sequence of Bacillus megaterium Bacteriophage Eldridge.</title>
        <authorList>
            <person name="Reveille A.M."/>
            <person name="Eldridge K.A."/>
            <person name="Temple L.M."/>
        </authorList>
    </citation>
    <scope>NUCLEOTIDE SEQUENCE [LARGE SCALE GENOMIC DNA]</scope>
</reference>
<dbReference type="GeneID" id="28801889"/>
<dbReference type="KEGG" id="vg:28801889"/>
<sequence length="123" mass="14253">MTTYIANVNVEKMVEQDNYETGCYGGSRYVFDDNFTVEFNSTQDLLEKLGEYLSSAFDVDSEDFVKHAHNEIENNRFDYDQSEDGEGDKIDITPADPDGYLARYTFYIEDVREVKTVNYTFSL</sequence>
<name>A0A0Y0C5E6_9CAUD</name>
<proteinExistence type="predicted"/>
<dbReference type="EMBL" id="KU253712">
    <property type="protein sequence ID" value="AMB18810.1"/>
    <property type="molecule type" value="Genomic_DNA"/>
</dbReference>
<dbReference type="RefSeq" id="YP_009274934.1">
    <property type="nucleotide sequence ID" value="NC_030920.1"/>
</dbReference>
<evidence type="ECO:0000313" key="2">
    <source>
        <dbReference type="Proteomes" id="UP000204502"/>
    </source>
</evidence>
<accession>A0A0Y0C5E6</accession>
<protein>
    <submittedName>
        <fullName evidence="1">Uncharacterized protein</fullName>
    </submittedName>
</protein>
<dbReference type="Proteomes" id="UP000204502">
    <property type="component" value="Segment"/>
</dbReference>
<organism evidence="1 2">
    <name type="scientific">Bacillus phage Eldridge</name>
    <dbReference type="NCBI Taxonomy" id="1776293"/>
    <lineage>
        <taxon>Viruses</taxon>
        <taxon>Duplodnaviria</taxon>
        <taxon>Heunggongvirae</taxon>
        <taxon>Uroviricota</taxon>
        <taxon>Caudoviricetes</taxon>
        <taxon>Herelleviridae</taxon>
        <taxon>Bastillevirinae</taxon>
        <taxon>Eldridgevirus</taxon>
        <taxon>Eldridgevirus eldridge</taxon>
    </lineage>
</organism>
<evidence type="ECO:0000313" key="1">
    <source>
        <dbReference type="EMBL" id="AMB18810.1"/>
    </source>
</evidence>